<dbReference type="InterPro" id="IPR036641">
    <property type="entry name" value="HPT_dom_sf"/>
</dbReference>
<keyword evidence="19" id="KW-1185">Reference proteome</keyword>
<dbReference type="InterPro" id="IPR036097">
    <property type="entry name" value="HisK_dim/P_sf"/>
</dbReference>
<evidence type="ECO:0000256" key="4">
    <source>
        <dbReference type="ARBA" id="ARBA00022475"/>
    </source>
</evidence>
<evidence type="ECO:0000256" key="6">
    <source>
        <dbReference type="ARBA" id="ARBA00022692"/>
    </source>
</evidence>
<keyword evidence="10" id="KW-0902">Two-component regulatory system</keyword>
<dbReference type="EMBL" id="JABTCG010000001">
    <property type="protein sequence ID" value="MBD0849455.1"/>
    <property type="molecule type" value="Genomic_DNA"/>
</dbReference>
<comment type="catalytic activity">
    <reaction evidence="1">
        <text>ATP + protein L-histidine = ADP + protein N-phospho-L-histidine.</text>
        <dbReference type="EC" id="2.7.13.3"/>
    </reaction>
</comment>
<feature type="compositionally biased region" description="Polar residues" evidence="14">
    <location>
        <begin position="470"/>
        <end position="484"/>
    </location>
</feature>
<comment type="caution">
    <text evidence="18">The sequence shown here is derived from an EMBL/GenBank/DDBJ whole genome shotgun (WGS) entry which is preliminary data.</text>
</comment>
<dbReference type="Gene3D" id="1.20.120.160">
    <property type="entry name" value="HPT domain"/>
    <property type="match status" value="1"/>
</dbReference>
<dbReference type="Gene3D" id="3.30.565.10">
    <property type="entry name" value="Histidine kinase-like ATPase, C-terminal domain"/>
    <property type="match status" value="1"/>
</dbReference>
<keyword evidence="9" id="KW-1133">Transmembrane helix</keyword>
<proteinExistence type="predicted"/>
<evidence type="ECO:0000256" key="5">
    <source>
        <dbReference type="ARBA" id="ARBA00022553"/>
    </source>
</evidence>
<dbReference type="Pfam" id="PF00512">
    <property type="entry name" value="HisKA"/>
    <property type="match status" value="1"/>
</dbReference>
<keyword evidence="4" id="KW-1003">Cell membrane</keyword>
<dbReference type="PROSITE" id="PS50110">
    <property type="entry name" value="RESPONSE_REGULATORY"/>
    <property type="match status" value="1"/>
</dbReference>
<dbReference type="Gene3D" id="3.40.50.2300">
    <property type="match status" value="1"/>
</dbReference>
<dbReference type="InterPro" id="IPR003661">
    <property type="entry name" value="HisK_dim/P_dom"/>
</dbReference>
<dbReference type="PANTHER" id="PTHR45339">
    <property type="entry name" value="HYBRID SIGNAL TRANSDUCTION HISTIDINE KINASE J"/>
    <property type="match status" value="1"/>
</dbReference>
<dbReference type="SUPFAM" id="SSF47226">
    <property type="entry name" value="Histidine-containing phosphotransfer domain, HPT domain"/>
    <property type="match status" value="1"/>
</dbReference>
<feature type="modified residue" description="4-aspartylphosphate" evidence="13">
    <location>
        <position position="386"/>
    </location>
</feature>
<evidence type="ECO:0000256" key="13">
    <source>
        <dbReference type="PROSITE-ProRule" id="PRU00169"/>
    </source>
</evidence>
<dbReference type="Gene3D" id="1.10.287.130">
    <property type="match status" value="1"/>
</dbReference>
<evidence type="ECO:0000259" key="17">
    <source>
        <dbReference type="PROSITE" id="PS50894"/>
    </source>
</evidence>
<evidence type="ECO:0000256" key="2">
    <source>
        <dbReference type="ARBA" id="ARBA00004651"/>
    </source>
</evidence>
<feature type="domain" description="Response regulatory" evidence="16">
    <location>
        <begin position="337"/>
        <end position="455"/>
    </location>
</feature>
<feature type="domain" description="HPt" evidence="17">
    <location>
        <begin position="494"/>
        <end position="594"/>
    </location>
</feature>
<feature type="region of interest" description="Disordered" evidence="14">
    <location>
        <begin position="465"/>
        <end position="484"/>
    </location>
</feature>
<keyword evidence="11" id="KW-0472">Membrane</keyword>
<accession>A0ABR7V705</accession>
<dbReference type="SUPFAM" id="SSF55874">
    <property type="entry name" value="ATPase domain of HSP90 chaperone/DNA topoisomerase II/histidine kinase"/>
    <property type="match status" value="1"/>
</dbReference>
<comment type="subcellular location">
    <subcellularLocation>
        <location evidence="2">Cell membrane</location>
        <topology evidence="2">Multi-pass membrane protein</topology>
    </subcellularLocation>
</comment>
<dbReference type="InterPro" id="IPR001789">
    <property type="entry name" value="Sig_transdc_resp-reg_receiver"/>
</dbReference>
<dbReference type="SMART" id="SM00387">
    <property type="entry name" value="HATPase_c"/>
    <property type="match status" value="1"/>
</dbReference>
<dbReference type="PROSITE" id="PS50109">
    <property type="entry name" value="HIS_KIN"/>
    <property type="match status" value="1"/>
</dbReference>
<evidence type="ECO:0000259" key="15">
    <source>
        <dbReference type="PROSITE" id="PS50109"/>
    </source>
</evidence>
<dbReference type="CDD" id="cd16922">
    <property type="entry name" value="HATPase_EvgS-ArcB-TorS-like"/>
    <property type="match status" value="1"/>
</dbReference>
<reference evidence="18 19" key="1">
    <citation type="submission" date="2020-05" db="EMBL/GenBank/DDBJ databases">
        <title>The draft genome sequence of Maribacter arenosus CAU 1321.</title>
        <authorList>
            <person name="Mu L."/>
        </authorList>
    </citation>
    <scope>NUCLEOTIDE SEQUENCE [LARGE SCALE GENOMIC DNA]</scope>
    <source>
        <strain evidence="18 19">CAU 1321</strain>
    </source>
</reference>
<dbReference type="CDD" id="cd17546">
    <property type="entry name" value="REC_hyHK_CKI1_RcsC-like"/>
    <property type="match status" value="1"/>
</dbReference>
<organism evidence="18 19">
    <name type="scientific">Maribacter arenosus</name>
    <dbReference type="NCBI Taxonomy" id="1854708"/>
    <lineage>
        <taxon>Bacteria</taxon>
        <taxon>Pseudomonadati</taxon>
        <taxon>Bacteroidota</taxon>
        <taxon>Flavobacteriia</taxon>
        <taxon>Flavobacteriales</taxon>
        <taxon>Flavobacteriaceae</taxon>
        <taxon>Maribacter</taxon>
    </lineage>
</organism>
<dbReference type="Proteomes" id="UP000598350">
    <property type="component" value="Unassembled WGS sequence"/>
</dbReference>
<keyword evidence="6" id="KW-0812">Transmembrane</keyword>
<dbReference type="PANTHER" id="PTHR45339:SF1">
    <property type="entry name" value="HYBRID SIGNAL TRANSDUCTION HISTIDINE KINASE J"/>
    <property type="match status" value="1"/>
</dbReference>
<dbReference type="SUPFAM" id="SSF47384">
    <property type="entry name" value="Homodimeric domain of signal transducing histidine kinase"/>
    <property type="match status" value="1"/>
</dbReference>
<keyword evidence="7" id="KW-0547">Nucleotide-binding</keyword>
<dbReference type="Pfam" id="PF00072">
    <property type="entry name" value="Response_reg"/>
    <property type="match status" value="1"/>
</dbReference>
<keyword evidence="8" id="KW-0067">ATP-binding</keyword>
<dbReference type="SMART" id="SM00388">
    <property type="entry name" value="HisKA"/>
    <property type="match status" value="1"/>
</dbReference>
<evidence type="ECO:0000256" key="1">
    <source>
        <dbReference type="ARBA" id="ARBA00000085"/>
    </source>
</evidence>
<dbReference type="SUPFAM" id="SSF52172">
    <property type="entry name" value="CheY-like"/>
    <property type="match status" value="1"/>
</dbReference>
<dbReference type="EC" id="2.7.13.3" evidence="3"/>
<dbReference type="InterPro" id="IPR036890">
    <property type="entry name" value="HATPase_C_sf"/>
</dbReference>
<dbReference type="SMART" id="SM00448">
    <property type="entry name" value="REC"/>
    <property type="match status" value="1"/>
</dbReference>
<sequence length="598" mass="66826">MKATRILSHISFLESELKAYSFEELNSCEGAELKRTFESFKSCIEEKLFNPSPKRDHKALNSNDGNRVLVQKKISKQKAVPNATKLIARVSHEIRTPLNGIIGFSDLLKEDHLTENQLQKVEAIHNASDALMEIVNELLEYAKLSEGLEVTEHIDFNFQSVLDNVEYLCKTLITKKDVALLLEVEPGIPNVLRGDPSKLSQVLLNLLGNSIKFVEKGEIKLSITQKSQRNKNLTLAFKVSDTGIGIAQEQLGDIFDSFKQVGEDTYAKYGGSGLGLNIVKQIIELLGGNITVSSELGKGTTFDFEIPYEKGDKSNVVQRFVDTEALTNAAQKVKGMSIVVFEDNTMNQRVIEQRLKNWGSKVFITDNGQKGLDYIAENKVDLVLMDLRMPGMDGYTITKKIRNHSNKNINRIPVIAITADITISEKENGKAIGLNDFILKPFNPEELLLKIVNLGTNDVISKPNVLPKNKTMQTTDRSTPKASLSTMQEECMGDYGFLTELVRLFKQNVLEFVGAYSVHMKNADWENLAFAAHKIKAGVKLVEANALLDIVQRIQALAKTNTTSNAKELENLNKSFIKEYELVEITIDKELETIGKKK</sequence>
<dbReference type="InterPro" id="IPR011006">
    <property type="entry name" value="CheY-like_superfamily"/>
</dbReference>
<evidence type="ECO:0000256" key="14">
    <source>
        <dbReference type="SAM" id="MobiDB-lite"/>
    </source>
</evidence>
<dbReference type="RefSeq" id="WP_188312579.1">
    <property type="nucleotide sequence ID" value="NZ_JABTCG010000001.1"/>
</dbReference>
<gene>
    <name evidence="18" type="ORF">HPE63_02150</name>
</gene>
<evidence type="ECO:0000313" key="19">
    <source>
        <dbReference type="Proteomes" id="UP000598350"/>
    </source>
</evidence>
<dbReference type="CDD" id="cd00082">
    <property type="entry name" value="HisKA"/>
    <property type="match status" value="1"/>
</dbReference>
<evidence type="ECO:0000256" key="10">
    <source>
        <dbReference type="ARBA" id="ARBA00023012"/>
    </source>
</evidence>
<evidence type="ECO:0000256" key="9">
    <source>
        <dbReference type="ARBA" id="ARBA00022989"/>
    </source>
</evidence>
<dbReference type="InterPro" id="IPR008207">
    <property type="entry name" value="Sig_transdc_His_kin_Hpt_dom"/>
</dbReference>
<dbReference type="PRINTS" id="PR00344">
    <property type="entry name" value="BCTRLSENSOR"/>
</dbReference>
<protein>
    <recommendedName>
        <fullName evidence="3">histidine kinase</fullName>
        <ecNumber evidence="3">2.7.13.3</ecNumber>
    </recommendedName>
</protein>
<feature type="domain" description="Histidine kinase" evidence="15">
    <location>
        <begin position="89"/>
        <end position="310"/>
    </location>
</feature>
<evidence type="ECO:0000259" key="16">
    <source>
        <dbReference type="PROSITE" id="PS50110"/>
    </source>
</evidence>
<dbReference type="InterPro" id="IPR003594">
    <property type="entry name" value="HATPase_dom"/>
</dbReference>
<keyword evidence="5 13" id="KW-0597">Phosphoprotein</keyword>
<name>A0ABR7V705_9FLAO</name>
<dbReference type="Pfam" id="PF02518">
    <property type="entry name" value="HATPase_c"/>
    <property type="match status" value="1"/>
</dbReference>
<evidence type="ECO:0000256" key="3">
    <source>
        <dbReference type="ARBA" id="ARBA00012438"/>
    </source>
</evidence>
<evidence type="ECO:0000256" key="12">
    <source>
        <dbReference type="PROSITE-ProRule" id="PRU00110"/>
    </source>
</evidence>
<evidence type="ECO:0000256" key="8">
    <source>
        <dbReference type="ARBA" id="ARBA00022840"/>
    </source>
</evidence>
<dbReference type="PROSITE" id="PS50894">
    <property type="entry name" value="HPT"/>
    <property type="match status" value="1"/>
</dbReference>
<evidence type="ECO:0000313" key="18">
    <source>
        <dbReference type="EMBL" id="MBD0849455.1"/>
    </source>
</evidence>
<evidence type="ECO:0000256" key="7">
    <source>
        <dbReference type="ARBA" id="ARBA00022741"/>
    </source>
</evidence>
<dbReference type="InterPro" id="IPR004358">
    <property type="entry name" value="Sig_transdc_His_kin-like_C"/>
</dbReference>
<dbReference type="InterPro" id="IPR005467">
    <property type="entry name" value="His_kinase_dom"/>
</dbReference>
<evidence type="ECO:0000256" key="11">
    <source>
        <dbReference type="ARBA" id="ARBA00023136"/>
    </source>
</evidence>
<feature type="modified residue" description="Phosphohistidine" evidence="12">
    <location>
        <position position="533"/>
    </location>
</feature>